<keyword evidence="2" id="KW-1133">Transmembrane helix</keyword>
<keyword evidence="2" id="KW-0812">Transmembrane</keyword>
<evidence type="ECO:0000256" key="2">
    <source>
        <dbReference type="SAM" id="Phobius"/>
    </source>
</evidence>
<evidence type="ECO:0000313" key="4">
    <source>
        <dbReference type="Proteomes" id="UP001142055"/>
    </source>
</evidence>
<name>A0A9Q0RM67_BLOTA</name>
<feature type="transmembrane region" description="Helical" evidence="2">
    <location>
        <begin position="12"/>
        <end position="34"/>
    </location>
</feature>
<protein>
    <submittedName>
        <fullName evidence="3">Uncharacterized protein</fullName>
    </submittedName>
</protein>
<sequence>MQNINWYKVRHYVKWTLAATTLMFFMVTIVQLVIVKQFYIRRYVEIHLIETSNGGEYGDGPNSISIDDESKILRVDEEIDTNRFNQTDEHNNNNNETNHMNEWSINLEPGRAGIDDDINIANPSDDIERYSLEVKLITGIIVLIVVIIEMLYCLLYIYIISQKRFCSMLCFAILSSLSLIFHTHLYLTVPLETSSSSSSSGHNWTVEHNQASTFLSHVDSLDTESLVNHITHSSLIEVIMATVETVLALFYTTLLYKFPGRNQSQHRITGFLRLPAGGPARQPGDVQQQFLRNNGTIPNGHAVAIEMNSIDGDDEHVDNVVNNDSSSQSSSSMSSVNDERQQMAPSMHREKKQQQDQVNVVASQTTRPNDHLTTVVDDHEQPLINGVMNGVKHCPVLS</sequence>
<organism evidence="3 4">
    <name type="scientific">Blomia tropicalis</name>
    <name type="common">Mite</name>
    <dbReference type="NCBI Taxonomy" id="40697"/>
    <lineage>
        <taxon>Eukaryota</taxon>
        <taxon>Metazoa</taxon>
        <taxon>Ecdysozoa</taxon>
        <taxon>Arthropoda</taxon>
        <taxon>Chelicerata</taxon>
        <taxon>Arachnida</taxon>
        <taxon>Acari</taxon>
        <taxon>Acariformes</taxon>
        <taxon>Sarcoptiformes</taxon>
        <taxon>Astigmata</taxon>
        <taxon>Glycyphagoidea</taxon>
        <taxon>Echimyopodidae</taxon>
        <taxon>Blomia</taxon>
    </lineage>
</organism>
<feature type="region of interest" description="Disordered" evidence="1">
    <location>
        <begin position="321"/>
        <end position="370"/>
    </location>
</feature>
<feature type="compositionally biased region" description="Polar residues" evidence="1">
    <location>
        <begin position="355"/>
        <end position="367"/>
    </location>
</feature>
<dbReference type="Proteomes" id="UP001142055">
    <property type="component" value="Chromosome 3"/>
</dbReference>
<dbReference type="OMA" id="NEWSINL"/>
<evidence type="ECO:0000313" key="3">
    <source>
        <dbReference type="EMBL" id="KAJ6218141.1"/>
    </source>
</evidence>
<comment type="caution">
    <text evidence="3">The sequence shown here is derived from an EMBL/GenBank/DDBJ whole genome shotgun (WGS) entry which is preliminary data.</text>
</comment>
<feature type="transmembrane region" description="Helical" evidence="2">
    <location>
        <begin position="235"/>
        <end position="256"/>
    </location>
</feature>
<dbReference type="AlphaFoldDB" id="A0A9Q0RM67"/>
<feature type="transmembrane region" description="Helical" evidence="2">
    <location>
        <begin position="136"/>
        <end position="158"/>
    </location>
</feature>
<dbReference type="EMBL" id="JAPWDV010000003">
    <property type="protein sequence ID" value="KAJ6218141.1"/>
    <property type="molecule type" value="Genomic_DNA"/>
</dbReference>
<keyword evidence="4" id="KW-1185">Reference proteome</keyword>
<gene>
    <name evidence="3" type="ORF">RDWZM_009298</name>
</gene>
<keyword evidence="2" id="KW-0472">Membrane</keyword>
<evidence type="ECO:0000256" key="1">
    <source>
        <dbReference type="SAM" id="MobiDB-lite"/>
    </source>
</evidence>
<reference evidence="3" key="1">
    <citation type="submission" date="2022-12" db="EMBL/GenBank/DDBJ databases">
        <title>Genome assemblies of Blomia tropicalis.</title>
        <authorList>
            <person name="Cui Y."/>
        </authorList>
    </citation>
    <scope>NUCLEOTIDE SEQUENCE</scope>
    <source>
        <tissue evidence="3">Adult mites</tissue>
    </source>
</reference>
<feature type="transmembrane region" description="Helical" evidence="2">
    <location>
        <begin position="165"/>
        <end position="187"/>
    </location>
</feature>
<accession>A0A9Q0RM67</accession>
<proteinExistence type="predicted"/>
<feature type="compositionally biased region" description="Low complexity" evidence="1">
    <location>
        <begin position="321"/>
        <end position="336"/>
    </location>
</feature>